<dbReference type="EMBL" id="CP013011">
    <property type="protein sequence ID" value="ALL01501.1"/>
    <property type="molecule type" value="Genomic_DNA"/>
</dbReference>
<accession>A0A0P0N4X1</accession>
<dbReference type="AlphaFoldDB" id="A0A0P0N4X1"/>
<reference evidence="1 3" key="1">
    <citation type="submission" date="2015-10" db="EMBL/GenBank/DDBJ databases">
        <title>Complete genome sequence of hyperthermophilic archaeon Pyrodictium delaneyi Su06.</title>
        <authorList>
            <person name="Jung J.-H."/>
            <person name="Lin J."/>
            <person name="Holden J.F."/>
            <person name="Park C.-S."/>
        </authorList>
    </citation>
    <scope>NUCLEOTIDE SEQUENCE [LARGE SCALE GENOMIC DNA]</scope>
    <source>
        <strain evidence="1 3">Su06</strain>
    </source>
</reference>
<dbReference type="Proteomes" id="UP000196694">
    <property type="component" value="Unassembled WGS sequence"/>
</dbReference>
<keyword evidence="4" id="KW-1185">Reference proteome</keyword>
<dbReference type="KEGG" id="pdl:Pyrde_1458"/>
<dbReference type="EMBL" id="NCQP01000003">
    <property type="protein sequence ID" value="OWJ54592.1"/>
    <property type="molecule type" value="Genomic_DNA"/>
</dbReference>
<dbReference type="OrthoDB" id="15504at2157"/>
<evidence type="ECO:0000313" key="1">
    <source>
        <dbReference type="EMBL" id="ALL01501.1"/>
    </source>
</evidence>
<gene>
    <name evidence="2" type="ORF">Pdsh_06070</name>
    <name evidence="1" type="ORF">Pyrde_1458</name>
</gene>
<name>A0A0P0N4X1_9CREN</name>
<proteinExistence type="predicted"/>
<protein>
    <submittedName>
        <fullName evidence="1">Uncharacterized protein</fullName>
    </submittedName>
</protein>
<dbReference type="Proteomes" id="UP000058613">
    <property type="component" value="Chromosome"/>
</dbReference>
<reference evidence="2 4" key="2">
    <citation type="submission" date="2017-05" db="EMBL/GenBank/DDBJ databases">
        <title>The draft genome of the hyperthermophilic archaeon 'Pyrodictium delaneyi strain Hulk', an iron and nitrate reducer, reveals the capacity for sulfate reduction.</title>
        <authorList>
            <person name="Demey L.M."/>
            <person name="Miller C."/>
            <person name="Manzella M."/>
            <person name="Reguera G."/>
            <person name="Kashefi K."/>
        </authorList>
    </citation>
    <scope>NUCLEOTIDE SEQUENCE [LARGE SCALE GENOMIC DNA]</scope>
    <source>
        <strain evidence="2 4">Hulk</strain>
    </source>
</reference>
<sequence length="182" mass="20918">MSSRVVLVPFHLARLGKRIVGLDAFFWPSLEKRYRVVLLVHPAERLGEAAIEGCQLPAQVDIGSQIGEIREIAQRKPEGPRAPRATMRRRFAWFLLPLNMLRDMLRSEAEEFQLSEELQAVGLAKILRELEPLGETRYAVFEPVEEDGEKLLLPVDDHMRRIYRELARRDQGYRRAASQAGC</sequence>
<dbReference type="RefSeq" id="WP_055409528.1">
    <property type="nucleotide sequence ID" value="NZ_CP013011.1"/>
</dbReference>
<evidence type="ECO:0000313" key="3">
    <source>
        <dbReference type="Proteomes" id="UP000058613"/>
    </source>
</evidence>
<organism evidence="1 3">
    <name type="scientific">Pyrodictium delaneyi</name>
    <dbReference type="NCBI Taxonomy" id="1273541"/>
    <lineage>
        <taxon>Archaea</taxon>
        <taxon>Thermoproteota</taxon>
        <taxon>Thermoprotei</taxon>
        <taxon>Desulfurococcales</taxon>
        <taxon>Pyrodictiaceae</taxon>
        <taxon>Pyrodictium</taxon>
    </lineage>
</organism>
<evidence type="ECO:0000313" key="2">
    <source>
        <dbReference type="EMBL" id="OWJ54592.1"/>
    </source>
</evidence>
<dbReference type="GeneID" id="26099800"/>
<evidence type="ECO:0000313" key="4">
    <source>
        <dbReference type="Proteomes" id="UP000196694"/>
    </source>
</evidence>